<evidence type="ECO:0000313" key="4">
    <source>
        <dbReference type="Proteomes" id="UP000247702"/>
    </source>
</evidence>
<dbReference type="EMBL" id="BEXD01003013">
    <property type="protein sequence ID" value="GBC00025.1"/>
    <property type="molecule type" value="Genomic_DNA"/>
</dbReference>
<feature type="transmembrane region" description="Helical" evidence="2">
    <location>
        <begin position="891"/>
        <end position="911"/>
    </location>
</feature>
<feature type="compositionally biased region" description="Basic residues" evidence="1">
    <location>
        <begin position="126"/>
        <end position="135"/>
    </location>
</feature>
<accession>A0A2Z6RP74</accession>
<feature type="region of interest" description="Disordered" evidence="1">
    <location>
        <begin position="1171"/>
        <end position="1201"/>
    </location>
</feature>
<feature type="compositionally biased region" description="Basic and acidic residues" evidence="1">
    <location>
        <begin position="109"/>
        <end position="120"/>
    </location>
</feature>
<dbReference type="STRING" id="94130.A0A2Z6RP74"/>
<name>A0A2Z6RP74_9GLOM</name>
<keyword evidence="4" id="KW-1185">Reference proteome</keyword>
<keyword evidence="2" id="KW-1133">Transmembrane helix</keyword>
<comment type="caution">
    <text evidence="3">The sequence shown here is derived from an EMBL/GenBank/DDBJ whole genome shotgun (WGS) entry which is preliminary data.</text>
</comment>
<protein>
    <submittedName>
        <fullName evidence="3">Uncharacterized protein</fullName>
    </submittedName>
</protein>
<feature type="compositionally biased region" description="Pro residues" evidence="1">
    <location>
        <begin position="169"/>
        <end position="200"/>
    </location>
</feature>
<feature type="region of interest" description="Disordered" evidence="1">
    <location>
        <begin position="70"/>
        <end position="208"/>
    </location>
</feature>
<evidence type="ECO:0000256" key="2">
    <source>
        <dbReference type="SAM" id="Phobius"/>
    </source>
</evidence>
<proteinExistence type="predicted"/>
<keyword evidence="2" id="KW-0472">Membrane</keyword>
<dbReference type="AlphaFoldDB" id="A0A2Z6RP74"/>
<dbReference type="Proteomes" id="UP000247702">
    <property type="component" value="Unassembled WGS sequence"/>
</dbReference>
<organism evidence="3 4">
    <name type="scientific">Rhizophagus clarus</name>
    <dbReference type="NCBI Taxonomy" id="94130"/>
    <lineage>
        <taxon>Eukaryota</taxon>
        <taxon>Fungi</taxon>
        <taxon>Fungi incertae sedis</taxon>
        <taxon>Mucoromycota</taxon>
        <taxon>Glomeromycotina</taxon>
        <taxon>Glomeromycetes</taxon>
        <taxon>Glomerales</taxon>
        <taxon>Glomeraceae</taxon>
        <taxon>Rhizophagus</taxon>
    </lineage>
</organism>
<sequence>MLPFKKIASSSIKNLRILIFLILLNFLFTISLVNSINSKIISNNPSSILNPLSPVKHSIKPRGVTITINHKQPIFGNGSGSVKGKDNNADNAKNNDNPKAPKNQKHPKNNNDQKRPKNNDNQKQPKNPKRPKVPKVPKVPKTSNNPKNKTKDNPNNSNNNNSKTKTPNQPAPNQPAPAQPAPVPSNSTPPTPPVPTPQIPAVPTNISSTPSLIPQMDNYIIKYYEDNPDLNIYSAISYPDGPIILRLTGNTSDNNSCYDPTLYLRLVYNNVTVNYINFTFEIPDYNFCIYGGKDLIRIFSLNKDLNKGLNGGFFLVSYLQKTDGEFYQEKGLIVDWDGQVHSQLILSLVGITPTDISQLGKVVLNADPQNGFIWVNRIQNTLQWTNFSSPDEDGNVNSQGEMQKTNIPDGYKFEIFATLDGGYGYVTVGLNPNATETLPKTPPELLVIPLWIVNVIFIRPYTGEVTQPSLIYQRVSPANDMNIELCDNAYDSPGLMCIFSVQVNADINYVKIGFLSNGSTKEPIKLDIDTNTYSVDRVYSLYNGGHVVGVKFKNTLEVISTGIIYNSQGGFLREWDCPRIVGNLNVPKGVFPNNTFWMFSNGGYSETNETNSNSLIEQNNSGWSMMTTNIPKLTMQFDYYNNLNVNTTLPEINGTINLGATLLRISYNRPVVTSIGNISIYQYDTETGQLILKQSYCADTPFTLLSQDKQTLTLSALNSTFNNPGQNYTVVIDNNAVEDLSSEEPLMGISPNIWTFSTEFVPQHHNSQEHALVRLMGDASFYFRDLSNAQKSNFVQLLLSELAQSVPVPPNRLYTNTRFQWDPDVDSKQILLKFKILPGKNEQELSADNIINSLDNMIKYKDVSPISHSLHTAMLDSNYGFVYKRSVWDKYGFSLFAIGATLLLLGVLAMLSYKKDDDGNSFVSFKVLLIALDFVLDFAFVVNHSRDVYILYYPSLLTFIIPLGFNTIITFFILIRELSNNKEFYAWFRTYHNVAAIFTFCSVVDVESLTMINSKLADLAAFDAPISLTTENWILTTCIWNFIIEDTPQLIIQIIYIFLSVNYEIIPFLNLITASLLWICILCGRSYHLFLYCQDRYIDRRLQNFTVEYTNINNGNNNNRNGNENEVFVDNGVTEIRSVEYVLAPPLEEVSPATIRPPSWWLNTTGTEYQKHNSRSVTPNSGVIDDESNGGERQNDTGSDYQLLERRSSLYNGVYIDDNDIGIAGPSTIYNRNDNEHDANTSGSMSYSGYERIFDNGRTSRDFGND</sequence>
<feature type="transmembrane region" description="Helical" evidence="2">
    <location>
        <begin position="923"/>
        <end position="944"/>
    </location>
</feature>
<keyword evidence="2" id="KW-0812">Transmembrane</keyword>
<reference evidence="3 4" key="1">
    <citation type="submission" date="2017-11" db="EMBL/GenBank/DDBJ databases">
        <title>The genome of Rhizophagus clarus HR1 reveals common genetic basis of auxotrophy among arbuscular mycorrhizal fungi.</title>
        <authorList>
            <person name="Kobayashi Y."/>
        </authorList>
    </citation>
    <scope>NUCLEOTIDE SEQUENCE [LARGE SCALE GENOMIC DNA]</scope>
    <source>
        <strain evidence="3 4">HR1</strain>
    </source>
</reference>
<feature type="compositionally biased region" description="Low complexity" evidence="1">
    <location>
        <begin position="89"/>
        <end position="101"/>
    </location>
</feature>
<gene>
    <name evidence="3" type="ORF">RclHR1_03710009</name>
</gene>
<feature type="transmembrane region" description="Helical" evidence="2">
    <location>
        <begin position="950"/>
        <end position="975"/>
    </location>
</feature>
<feature type="compositionally biased region" description="Low complexity" evidence="1">
    <location>
        <begin position="139"/>
        <end position="168"/>
    </location>
</feature>
<evidence type="ECO:0000256" key="1">
    <source>
        <dbReference type="SAM" id="MobiDB-lite"/>
    </source>
</evidence>
<evidence type="ECO:0000313" key="3">
    <source>
        <dbReference type="EMBL" id="GBC00025.1"/>
    </source>
</evidence>